<dbReference type="EMBL" id="WMEY01000004">
    <property type="protein sequence ID" value="MYL64309.1"/>
    <property type="molecule type" value="Genomic_DNA"/>
</dbReference>
<dbReference type="RefSeq" id="WP_160919771.1">
    <property type="nucleotide sequence ID" value="NZ_WMEY01000004.1"/>
</dbReference>
<gene>
    <name evidence="2" type="ORF">GLW07_13205</name>
</gene>
<dbReference type="AlphaFoldDB" id="A0A845F0K1"/>
<accession>A0A845F0K1</accession>
<evidence type="ECO:0000313" key="3">
    <source>
        <dbReference type="Proteomes" id="UP000447833"/>
    </source>
</evidence>
<comment type="caution">
    <text evidence="2">The sequence shown here is derived from an EMBL/GenBank/DDBJ whole genome shotgun (WGS) entry which is preliminary data.</text>
</comment>
<protein>
    <recommendedName>
        <fullName evidence="1">Tubby C-terminal domain-containing protein</fullName>
    </recommendedName>
</protein>
<evidence type="ECO:0000259" key="1">
    <source>
        <dbReference type="Pfam" id="PF23728"/>
    </source>
</evidence>
<reference evidence="2 3" key="1">
    <citation type="submission" date="2019-11" db="EMBL/GenBank/DDBJ databases">
        <title>Genome sequences of 17 halophilic strains isolated from different environments.</title>
        <authorList>
            <person name="Furrow R.E."/>
        </authorList>
    </citation>
    <scope>NUCLEOTIDE SEQUENCE [LARGE SCALE GENOMIC DNA]</scope>
    <source>
        <strain evidence="2 3">22506_14_FS</strain>
    </source>
</reference>
<evidence type="ECO:0000313" key="2">
    <source>
        <dbReference type="EMBL" id="MYL64309.1"/>
    </source>
</evidence>
<sequence>MVTRLGDRVSEGPKQLYDRQELLGSYKRFYNSRWKRVVADIMDSPGRWFLNLAFSSKSGNEIVLQAENVKPLRDTTKWLILFNDNEVGKIQMDYSVKNAATLNESLYLEYRNQTYHYTSFGIGATTKISTNNDTIAEGKRAELGNSIYALDIDDTYKEEAEILFMGFVLFNYHFSQ</sequence>
<dbReference type="Pfam" id="PF23728">
    <property type="entry name" value="Tubby_C_like"/>
    <property type="match status" value="1"/>
</dbReference>
<feature type="domain" description="Tubby C-terminal" evidence="1">
    <location>
        <begin position="16"/>
        <end position="167"/>
    </location>
</feature>
<proteinExistence type="predicted"/>
<organism evidence="2 3">
    <name type="scientific">Guptibacillus hwajinpoensis</name>
    <dbReference type="NCBI Taxonomy" id="208199"/>
    <lineage>
        <taxon>Bacteria</taxon>
        <taxon>Bacillati</taxon>
        <taxon>Bacillota</taxon>
        <taxon>Bacilli</taxon>
        <taxon>Bacillales</taxon>
        <taxon>Guptibacillaceae</taxon>
        <taxon>Guptibacillus</taxon>
    </lineage>
</organism>
<dbReference type="Proteomes" id="UP000447833">
    <property type="component" value="Unassembled WGS sequence"/>
</dbReference>
<dbReference type="InterPro" id="IPR056944">
    <property type="entry name" value="Tubby_C-like"/>
</dbReference>
<name>A0A845F0K1_9BACL</name>